<dbReference type="InterPro" id="IPR001478">
    <property type="entry name" value="PDZ"/>
</dbReference>
<evidence type="ECO:0000256" key="1">
    <source>
        <dbReference type="PROSITE-ProRule" id="PRU01122"/>
    </source>
</evidence>
<dbReference type="InterPro" id="IPR008269">
    <property type="entry name" value="Lon_proteolytic"/>
</dbReference>
<dbReference type="Gene3D" id="3.30.230.10">
    <property type="match status" value="1"/>
</dbReference>
<evidence type="ECO:0000313" key="4">
    <source>
        <dbReference type="EMBL" id="GFZ26931.1"/>
    </source>
</evidence>
<evidence type="ECO:0000313" key="5">
    <source>
        <dbReference type="Proteomes" id="UP000677218"/>
    </source>
</evidence>
<organism evidence="4 5">
    <name type="scientific">Lactobacillus corticis</name>
    <dbReference type="NCBI Taxonomy" id="2201249"/>
    <lineage>
        <taxon>Bacteria</taxon>
        <taxon>Bacillati</taxon>
        <taxon>Bacillota</taxon>
        <taxon>Bacilli</taxon>
        <taxon>Lactobacillales</taxon>
        <taxon>Lactobacillaceae</taxon>
        <taxon>Lactobacillus</taxon>
    </lineage>
</organism>
<sequence length="349" mass="38274">MTKEKITKNHGRLKKWLIALAAIVLVAIVALWPTNYYLETPGNAFQVGQFIKSKKKAPNNLYLVTVSMTARPATLAQYLWSYTQEFDERISAKELLGGQTSSQYEELQEWYMETSQQNAIYTAAKKAGLKPKLSYYGVYVMGVQNTSSFKGKLQIGDTIVGANGHHFKSQEALMKYLQSRKLGSKVTIQIIRNQQKKTYSGKIVKVKGTNKPGIGISLVERVKVKTSPKVTINAGDIGGPSAGLMFTLECYQVFTGKNLTKGHKVAGTGTIAANGKVGIIGGVDKKVVAASKAGCEVFFAPTDMTGLKKKSQTNYAEAKRTAKKIKTKMKIVPVANVDDALNYLAKHYQ</sequence>
<comment type="similarity">
    <text evidence="1">Belongs to the peptidase S16 family.</text>
</comment>
<evidence type="ECO:0000256" key="2">
    <source>
        <dbReference type="SAM" id="Phobius"/>
    </source>
</evidence>
<dbReference type="Proteomes" id="UP000677218">
    <property type="component" value="Unassembled WGS sequence"/>
</dbReference>
<feature type="active site" evidence="1">
    <location>
        <position position="286"/>
    </location>
</feature>
<dbReference type="InterPro" id="IPR020568">
    <property type="entry name" value="Ribosomal_Su5_D2-typ_SF"/>
</dbReference>
<keyword evidence="1" id="KW-0645">Protease</keyword>
<dbReference type="Pfam" id="PF13180">
    <property type="entry name" value="PDZ_2"/>
    <property type="match status" value="1"/>
</dbReference>
<feature type="transmembrane region" description="Helical" evidence="2">
    <location>
        <begin position="16"/>
        <end position="38"/>
    </location>
</feature>
<gene>
    <name evidence="4" type="ORF">LCB40_08110</name>
</gene>
<dbReference type="GO" id="GO:0030163">
    <property type="term" value="P:protein catabolic process"/>
    <property type="evidence" value="ECO:0007669"/>
    <property type="project" value="InterPro"/>
</dbReference>
<dbReference type="SUPFAM" id="SSF50156">
    <property type="entry name" value="PDZ domain-like"/>
    <property type="match status" value="1"/>
</dbReference>
<dbReference type="PROSITE" id="PS51786">
    <property type="entry name" value="LON_PROTEOLYTIC"/>
    <property type="match status" value="1"/>
</dbReference>
<evidence type="ECO:0000259" key="3">
    <source>
        <dbReference type="PROSITE" id="PS51786"/>
    </source>
</evidence>
<reference evidence="4" key="1">
    <citation type="submission" date="2020-08" db="EMBL/GenBank/DDBJ databases">
        <title>Taxonomic study for Lactobacillus species isolated from hardwood bark.</title>
        <authorList>
            <person name="Tohno M."/>
            <person name="Tanizawa Y."/>
        </authorList>
    </citation>
    <scope>NUCLEOTIDE SEQUENCE</scope>
    <source>
        <strain evidence="4">B40</strain>
    </source>
</reference>
<dbReference type="InterPro" id="IPR014721">
    <property type="entry name" value="Ribsml_uS5_D2-typ_fold_subgr"/>
</dbReference>
<keyword evidence="2" id="KW-0812">Transmembrane</keyword>
<comment type="caution">
    <text evidence="4">The sequence shown here is derived from an EMBL/GenBank/DDBJ whole genome shotgun (WGS) entry which is preliminary data.</text>
</comment>
<dbReference type="GO" id="GO:0005524">
    <property type="term" value="F:ATP binding"/>
    <property type="evidence" value="ECO:0007669"/>
    <property type="project" value="InterPro"/>
</dbReference>
<dbReference type="RefSeq" id="WP_212780628.1">
    <property type="nucleotide sequence ID" value="NZ_BMAY01000005.1"/>
</dbReference>
<dbReference type="EC" id="3.4.21.53" evidence="1"/>
<dbReference type="AlphaFoldDB" id="A0A916QKE0"/>
<feature type="active site" evidence="1">
    <location>
        <position position="241"/>
    </location>
</feature>
<dbReference type="EMBL" id="BMAY01000005">
    <property type="protein sequence ID" value="GFZ26931.1"/>
    <property type="molecule type" value="Genomic_DNA"/>
</dbReference>
<dbReference type="GO" id="GO:0004252">
    <property type="term" value="F:serine-type endopeptidase activity"/>
    <property type="evidence" value="ECO:0007669"/>
    <property type="project" value="UniProtKB-UniRule"/>
</dbReference>
<dbReference type="GO" id="GO:0006508">
    <property type="term" value="P:proteolysis"/>
    <property type="evidence" value="ECO:0007669"/>
    <property type="project" value="UniProtKB-KW"/>
</dbReference>
<keyword evidence="1" id="KW-0378">Hydrolase</keyword>
<dbReference type="SUPFAM" id="SSF54211">
    <property type="entry name" value="Ribosomal protein S5 domain 2-like"/>
    <property type="match status" value="1"/>
</dbReference>
<dbReference type="InterPro" id="IPR036034">
    <property type="entry name" value="PDZ_sf"/>
</dbReference>
<keyword evidence="1" id="KW-0720">Serine protease</keyword>
<keyword evidence="2" id="KW-0472">Membrane</keyword>
<protein>
    <recommendedName>
        <fullName evidence="1">endopeptidase La</fullName>
        <ecNumber evidence="1">3.4.21.53</ecNumber>
    </recommendedName>
</protein>
<dbReference type="PANTHER" id="PTHR10046">
    <property type="entry name" value="ATP DEPENDENT LON PROTEASE FAMILY MEMBER"/>
    <property type="match status" value="1"/>
</dbReference>
<dbReference type="Pfam" id="PF05362">
    <property type="entry name" value="Lon_C"/>
    <property type="match status" value="1"/>
</dbReference>
<keyword evidence="5" id="KW-1185">Reference proteome</keyword>
<dbReference type="InterPro" id="IPR027065">
    <property type="entry name" value="Lon_Prtase"/>
</dbReference>
<feature type="domain" description="Lon proteolytic" evidence="3">
    <location>
        <begin position="200"/>
        <end position="347"/>
    </location>
</feature>
<name>A0A916QKE0_9LACO</name>
<dbReference type="GO" id="GO:0004176">
    <property type="term" value="F:ATP-dependent peptidase activity"/>
    <property type="evidence" value="ECO:0007669"/>
    <property type="project" value="UniProtKB-UniRule"/>
</dbReference>
<keyword evidence="2" id="KW-1133">Transmembrane helix</keyword>
<comment type="catalytic activity">
    <reaction evidence="1">
        <text>Hydrolysis of proteins in presence of ATP.</text>
        <dbReference type="EC" id="3.4.21.53"/>
    </reaction>
</comment>
<dbReference type="NCBIfam" id="NF041438">
    <property type="entry name" value="SepM_fam_S16"/>
    <property type="match status" value="1"/>
</dbReference>
<proteinExistence type="inferred from homology"/>
<accession>A0A916QKE0</accession>